<dbReference type="PANTHER" id="PTHR37841:SF1">
    <property type="entry name" value="DUF3298 DOMAIN-CONTAINING PROTEIN"/>
    <property type="match status" value="1"/>
</dbReference>
<proteinExistence type="predicted"/>
<keyword evidence="1" id="KW-0732">Signal</keyword>
<protein>
    <submittedName>
        <fullName evidence="2">WG repeat-containing protein</fullName>
    </submittedName>
</protein>
<evidence type="ECO:0000313" key="3">
    <source>
        <dbReference type="Proteomes" id="UP000659124"/>
    </source>
</evidence>
<sequence>MMSKKTMTGLLGLLLAGHTLLAQQGSVFTNGFARIATKEKSWYINTAGEKVFDKIESSFPPVDSISNEHIFSSNTHSMMIVRNNGKYGLVDDRGKWVLKPEYDKLELQNNIYLNLYKQGKMTYADTWGKLLLPLQFEKVGILDDHRFDVKQQGKWGIYDATQGKLVIPAIYDEFDYCGGCGLKSDYVYAKKGGKWGIVSSSGEVLIPFAFEHKHSMMRSDEWVCSFTQQGKEVVVNIPLKKVYAAPTYSQMEVIGEGVLKAKKNGRFGLINVKGEQVLDFIYDNIEDPYGSYASGPYLTVTKGGKTGIVTASGKVVVAPSLDEDVICSDDYIIAAHDGMYNIYDSTGKPLLQQNYNGIELMSSSGNIPLFALKRQALYGFVNLSNGKVVTPAFHEVGMVTYGKDKGLVQVSYQGQSGLYKPDGTLLLPPKYRGYQLLSDTLLTFNTATGTGLFNTRAQQEIIPAKFKYIDPLAPDSTLLSVTAVTAAGEDVFGLYSLTGKELIPPVYTSLLPMNKDQYLVMKDNGNAVYSLSTGKMTPLPYSSVAPAHVPDLLIVSDGKNSFLWNVAKGKVVSKPYPMVKRYEGDTTLSPSIPEFAFGVAPVQQNGKMGAINSRGEEVLPFIYDGASMLKQGVILLIRKSGENWKYGYADTTGKLLVPLDYDYNADGYPYDYDDSEYLSLFKLSDGLSRTHSLSYKKGLADRSGKVVIPPLYNEVFIGNKNSGFVTKTEQTVTVLDASGKAITAEKFTAVMLDRLASPYSEGITLTYPLLCRKGEGYVYLLADGKTLPLRITDVTSFNNEATW</sequence>
<reference evidence="2 3" key="1">
    <citation type="submission" date="2020-09" db="EMBL/GenBank/DDBJ databases">
        <title>Genome sequences of type strains of Chitinophaga qingshengii and Chitinophaga varians.</title>
        <authorList>
            <person name="Kittiwongwattana C."/>
        </authorList>
    </citation>
    <scope>NUCLEOTIDE SEQUENCE [LARGE SCALE GENOMIC DNA]</scope>
    <source>
        <strain evidence="2 3">JCM 30026</strain>
    </source>
</reference>
<feature type="chain" id="PRO_5047288474" evidence="1">
    <location>
        <begin position="23"/>
        <end position="803"/>
    </location>
</feature>
<dbReference type="Pfam" id="PF14903">
    <property type="entry name" value="WG_beta_rep"/>
    <property type="match status" value="7"/>
</dbReference>
<dbReference type="EMBL" id="JACVFC010000005">
    <property type="protein sequence ID" value="MBC9934227.1"/>
    <property type="molecule type" value="Genomic_DNA"/>
</dbReference>
<dbReference type="Proteomes" id="UP000659124">
    <property type="component" value="Unassembled WGS sequence"/>
</dbReference>
<comment type="caution">
    <text evidence="2">The sequence shown here is derived from an EMBL/GenBank/DDBJ whole genome shotgun (WGS) entry which is preliminary data.</text>
</comment>
<dbReference type="PANTHER" id="PTHR37841">
    <property type="entry name" value="GLR2918 PROTEIN"/>
    <property type="match status" value="1"/>
</dbReference>
<evidence type="ECO:0000256" key="1">
    <source>
        <dbReference type="SAM" id="SignalP"/>
    </source>
</evidence>
<feature type="signal peptide" evidence="1">
    <location>
        <begin position="1"/>
        <end position="22"/>
    </location>
</feature>
<name>A0ABR7TX60_9BACT</name>
<gene>
    <name evidence="2" type="ORF">ICL07_27820</name>
</gene>
<accession>A0ABR7TX60</accession>
<evidence type="ECO:0000313" key="2">
    <source>
        <dbReference type="EMBL" id="MBC9934227.1"/>
    </source>
</evidence>
<dbReference type="RefSeq" id="WP_188091343.1">
    <property type="nucleotide sequence ID" value="NZ_JACVFC010000005.1"/>
</dbReference>
<organism evidence="2 3">
    <name type="scientific">Chitinophaga qingshengii</name>
    <dbReference type="NCBI Taxonomy" id="1569794"/>
    <lineage>
        <taxon>Bacteria</taxon>
        <taxon>Pseudomonadati</taxon>
        <taxon>Bacteroidota</taxon>
        <taxon>Chitinophagia</taxon>
        <taxon>Chitinophagales</taxon>
        <taxon>Chitinophagaceae</taxon>
        <taxon>Chitinophaga</taxon>
    </lineage>
</organism>
<dbReference type="InterPro" id="IPR032774">
    <property type="entry name" value="WG_beta_rep"/>
</dbReference>
<keyword evidence="3" id="KW-1185">Reference proteome</keyword>